<keyword evidence="9 13" id="KW-1133">Transmembrane helix</keyword>
<comment type="cofactor">
    <cofactor evidence="1">
        <name>heme b</name>
        <dbReference type="ChEBI" id="CHEBI:60344"/>
    </cofactor>
</comment>
<dbReference type="EMBL" id="WUMV01000001">
    <property type="protein sequence ID" value="MXN63437.1"/>
    <property type="molecule type" value="Genomic_DNA"/>
</dbReference>
<dbReference type="PANTHER" id="PTHR30529:SF7">
    <property type="entry name" value="CYTOCHROME B561 BACTERIAL_NI-HYDROGENASE DOMAIN-CONTAINING PROTEIN"/>
    <property type="match status" value="1"/>
</dbReference>
<comment type="caution">
    <text evidence="15">The sequence shown here is derived from an EMBL/GenBank/DDBJ whole genome shotgun (WGS) entry which is preliminary data.</text>
</comment>
<dbReference type="AlphaFoldDB" id="A0A7X3S5S2"/>
<name>A0A7X3S5S2_9HYPH</name>
<dbReference type="Gene3D" id="1.20.950.20">
    <property type="entry name" value="Transmembrane di-heme cytochromes, Chain C"/>
    <property type="match status" value="1"/>
</dbReference>
<evidence type="ECO:0000313" key="15">
    <source>
        <dbReference type="EMBL" id="MXN63437.1"/>
    </source>
</evidence>
<organism evidence="15 16">
    <name type="scientific">Stappia sediminis</name>
    <dbReference type="NCBI Taxonomy" id="2692190"/>
    <lineage>
        <taxon>Bacteria</taxon>
        <taxon>Pseudomonadati</taxon>
        <taxon>Pseudomonadota</taxon>
        <taxon>Alphaproteobacteria</taxon>
        <taxon>Hyphomicrobiales</taxon>
        <taxon>Stappiaceae</taxon>
        <taxon>Stappia</taxon>
    </lineage>
</organism>
<dbReference type="RefSeq" id="WP_160773694.1">
    <property type="nucleotide sequence ID" value="NZ_WUMV01000001.1"/>
</dbReference>
<feature type="transmembrane region" description="Helical" evidence="13">
    <location>
        <begin position="133"/>
        <end position="153"/>
    </location>
</feature>
<feature type="domain" description="Cytochrome b561 bacterial/Ni-hydrogenase" evidence="14">
    <location>
        <begin position="9"/>
        <end position="163"/>
    </location>
</feature>
<keyword evidence="4" id="KW-1003">Cell membrane</keyword>
<evidence type="ECO:0000256" key="6">
    <source>
        <dbReference type="ARBA" id="ARBA00022692"/>
    </source>
</evidence>
<evidence type="ECO:0000256" key="13">
    <source>
        <dbReference type="SAM" id="Phobius"/>
    </source>
</evidence>
<keyword evidence="5" id="KW-0349">Heme</keyword>
<dbReference type="PANTHER" id="PTHR30529">
    <property type="entry name" value="CYTOCHROME B561"/>
    <property type="match status" value="1"/>
</dbReference>
<keyword evidence="16" id="KW-1185">Reference proteome</keyword>
<dbReference type="GO" id="GO:0005886">
    <property type="term" value="C:plasma membrane"/>
    <property type="evidence" value="ECO:0007669"/>
    <property type="project" value="UniProtKB-SubCell"/>
</dbReference>
<keyword evidence="7" id="KW-0479">Metal-binding</keyword>
<feature type="transmembrane region" description="Helical" evidence="13">
    <location>
        <begin position="55"/>
        <end position="75"/>
    </location>
</feature>
<feature type="transmembrane region" description="Helical" evidence="13">
    <location>
        <begin position="101"/>
        <end position="121"/>
    </location>
</feature>
<keyword evidence="3" id="KW-0813">Transport</keyword>
<keyword evidence="8" id="KW-0249">Electron transport</keyword>
<evidence type="ECO:0000256" key="4">
    <source>
        <dbReference type="ARBA" id="ARBA00022475"/>
    </source>
</evidence>
<proteinExistence type="inferred from homology"/>
<dbReference type="Proteomes" id="UP000433101">
    <property type="component" value="Unassembled WGS sequence"/>
</dbReference>
<comment type="similarity">
    <text evidence="12">Belongs to the cytochrome b561 family.</text>
</comment>
<keyword evidence="6 13" id="KW-0812">Transmembrane</keyword>
<evidence type="ECO:0000256" key="5">
    <source>
        <dbReference type="ARBA" id="ARBA00022617"/>
    </source>
</evidence>
<dbReference type="GO" id="GO:0046872">
    <property type="term" value="F:metal ion binding"/>
    <property type="evidence" value="ECO:0007669"/>
    <property type="project" value="UniProtKB-KW"/>
</dbReference>
<evidence type="ECO:0000256" key="8">
    <source>
        <dbReference type="ARBA" id="ARBA00022982"/>
    </source>
</evidence>
<sequence length="166" mass="18223">MSTSSPSNYSLAQITLHWLIAALVVFQLVFGESIAHAERALARGRAVDAIDLFLANAHIWAGFAILALMIARLGLRIRHGVPPAPEKEPAYAVLVMKAAHFLFYVLLFAAPITGAIAYYLLPEAGEIHEAMKPAFIVLIAIHVLAALWHQVILRDGVMKRMIRPIP</sequence>
<evidence type="ECO:0000256" key="3">
    <source>
        <dbReference type="ARBA" id="ARBA00022448"/>
    </source>
</evidence>
<evidence type="ECO:0000313" key="16">
    <source>
        <dbReference type="Proteomes" id="UP000433101"/>
    </source>
</evidence>
<dbReference type="GO" id="GO:0020037">
    <property type="term" value="F:heme binding"/>
    <property type="evidence" value="ECO:0007669"/>
    <property type="project" value="TreeGrafter"/>
</dbReference>
<evidence type="ECO:0000256" key="7">
    <source>
        <dbReference type="ARBA" id="ARBA00022723"/>
    </source>
</evidence>
<dbReference type="InterPro" id="IPR052168">
    <property type="entry name" value="Cytochrome_b561_oxidase"/>
</dbReference>
<dbReference type="SUPFAM" id="SSF81342">
    <property type="entry name" value="Transmembrane di-heme cytochromes"/>
    <property type="match status" value="1"/>
</dbReference>
<evidence type="ECO:0000256" key="2">
    <source>
        <dbReference type="ARBA" id="ARBA00004651"/>
    </source>
</evidence>
<evidence type="ECO:0000256" key="11">
    <source>
        <dbReference type="ARBA" id="ARBA00023136"/>
    </source>
</evidence>
<evidence type="ECO:0000256" key="9">
    <source>
        <dbReference type="ARBA" id="ARBA00022989"/>
    </source>
</evidence>
<dbReference type="GO" id="GO:0022904">
    <property type="term" value="P:respiratory electron transport chain"/>
    <property type="evidence" value="ECO:0007669"/>
    <property type="project" value="InterPro"/>
</dbReference>
<keyword evidence="11 13" id="KW-0472">Membrane</keyword>
<dbReference type="Pfam" id="PF01292">
    <property type="entry name" value="Ni_hydr_CYTB"/>
    <property type="match status" value="1"/>
</dbReference>
<evidence type="ECO:0000256" key="1">
    <source>
        <dbReference type="ARBA" id="ARBA00001970"/>
    </source>
</evidence>
<dbReference type="InterPro" id="IPR011577">
    <property type="entry name" value="Cyt_b561_bac/Ni-Hgenase"/>
</dbReference>
<reference evidence="15 16" key="1">
    <citation type="submission" date="2019-12" db="EMBL/GenBank/DDBJ databases">
        <authorList>
            <person name="Li M."/>
        </authorList>
    </citation>
    <scope>NUCLEOTIDE SEQUENCE [LARGE SCALE GENOMIC DNA]</scope>
    <source>
        <strain evidence="15 16">GBMRC 2046</strain>
    </source>
</reference>
<gene>
    <name evidence="15" type="ORF">GR183_00840</name>
</gene>
<evidence type="ECO:0000259" key="14">
    <source>
        <dbReference type="Pfam" id="PF01292"/>
    </source>
</evidence>
<dbReference type="InterPro" id="IPR016174">
    <property type="entry name" value="Di-haem_cyt_TM"/>
</dbReference>
<evidence type="ECO:0000256" key="10">
    <source>
        <dbReference type="ARBA" id="ARBA00023004"/>
    </source>
</evidence>
<keyword evidence="10" id="KW-0408">Iron</keyword>
<comment type="subcellular location">
    <subcellularLocation>
        <location evidence="2">Cell membrane</location>
        <topology evidence="2">Multi-pass membrane protein</topology>
    </subcellularLocation>
</comment>
<evidence type="ECO:0000256" key="12">
    <source>
        <dbReference type="ARBA" id="ARBA00037975"/>
    </source>
</evidence>
<protein>
    <submittedName>
        <fullName evidence="15">Cytochrome b</fullName>
    </submittedName>
</protein>
<accession>A0A7X3S5S2</accession>
<dbReference type="GO" id="GO:0009055">
    <property type="term" value="F:electron transfer activity"/>
    <property type="evidence" value="ECO:0007669"/>
    <property type="project" value="InterPro"/>
</dbReference>